<evidence type="ECO:0000256" key="7">
    <source>
        <dbReference type="ARBA" id="ARBA00022840"/>
    </source>
</evidence>
<dbReference type="Gene3D" id="3.30.590.10">
    <property type="entry name" value="Glutamine synthetase/guanido kinase, catalytic domain"/>
    <property type="match status" value="1"/>
</dbReference>
<organism evidence="11 12">
    <name type="scientific">Bodo saltans</name>
    <name type="common">Flagellated protozoan</name>
    <dbReference type="NCBI Taxonomy" id="75058"/>
    <lineage>
        <taxon>Eukaryota</taxon>
        <taxon>Discoba</taxon>
        <taxon>Euglenozoa</taxon>
        <taxon>Kinetoplastea</taxon>
        <taxon>Metakinetoplastina</taxon>
        <taxon>Eubodonida</taxon>
        <taxon>Bodonidae</taxon>
        <taxon>Bodo</taxon>
    </lineage>
</organism>
<keyword evidence="5" id="KW-0436">Ligase</keyword>
<dbReference type="GO" id="GO:0004356">
    <property type="term" value="F:glutamine synthetase activity"/>
    <property type="evidence" value="ECO:0007669"/>
    <property type="project" value="UniProtKB-EC"/>
</dbReference>
<dbReference type="InterPro" id="IPR014746">
    <property type="entry name" value="Gln_synth/guanido_kin_cat_dom"/>
</dbReference>
<evidence type="ECO:0000256" key="3">
    <source>
        <dbReference type="ARBA" id="ARBA00012937"/>
    </source>
</evidence>
<evidence type="ECO:0000256" key="2">
    <source>
        <dbReference type="ARBA" id="ARBA00009897"/>
    </source>
</evidence>
<dbReference type="GO" id="GO:0006542">
    <property type="term" value="P:glutamine biosynthetic process"/>
    <property type="evidence" value="ECO:0007669"/>
    <property type="project" value="InterPro"/>
</dbReference>
<dbReference type="InterPro" id="IPR036651">
    <property type="entry name" value="Gln_synt_N_sf"/>
</dbReference>
<dbReference type="FunFam" id="3.30.590.10:FF:000011">
    <property type="entry name" value="Glutamine synthetase"/>
    <property type="match status" value="1"/>
</dbReference>
<dbReference type="GO" id="GO:0005737">
    <property type="term" value="C:cytoplasm"/>
    <property type="evidence" value="ECO:0007669"/>
    <property type="project" value="UniProtKB-SubCell"/>
</dbReference>
<reference evidence="12" key="1">
    <citation type="submission" date="2015-09" db="EMBL/GenBank/DDBJ databases">
        <authorList>
            <consortium name="Pathogen Informatics"/>
        </authorList>
    </citation>
    <scope>NUCLEOTIDE SEQUENCE [LARGE SCALE GENOMIC DNA]</scope>
    <source>
        <strain evidence="12">Lake Konstanz</strain>
    </source>
</reference>
<dbReference type="OrthoDB" id="1936100at2759"/>
<evidence type="ECO:0000256" key="4">
    <source>
        <dbReference type="ARBA" id="ARBA00022490"/>
    </source>
</evidence>
<evidence type="ECO:0000256" key="1">
    <source>
        <dbReference type="ARBA" id="ARBA00004496"/>
    </source>
</evidence>
<dbReference type="PANTHER" id="PTHR20852">
    <property type="entry name" value="GLUTAMINE SYNTHETASE"/>
    <property type="match status" value="1"/>
</dbReference>
<keyword evidence="7" id="KW-0067">ATP-binding</keyword>
<gene>
    <name evidence="11" type="ORF">BSAL_78155</name>
</gene>
<dbReference type="EMBL" id="CYKH01000766">
    <property type="protein sequence ID" value="CUG35530.1"/>
    <property type="molecule type" value="Genomic_DNA"/>
</dbReference>
<dbReference type="AlphaFoldDB" id="A0A0S4IX33"/>
<dbReference type="GO" id="GO:0005524">
    <property type="term" value="F:ATP binding"/>
    <property type="evidence" value="ECO:0007669"/>
    <property type="project" value="UniProtKB-KW"/>
</dbReference>
<dbReference type="Gene3D" id="3.10.20.70">
    <property type="entry name" value="Glutamine synthetase, N-terminal domain"/>
    <property type="match status" value="1"/>
</dbReference>
<dbReference type="VEuPathDB" id="TriTrypDB:BSAL_78155"/>
<evidence type="ECO:0000313" key="11">
    <source>
        <dbReference type="EMBL" id="CUG35530.1"/>
    </source>
</evidence>
<feature type="non-terminal residue" evidence="11">
    <location>
        <position position="368"/>
    </location>
</feature>
<dbReference type="InterPro" id="IPR008146">
    <property type="entry name" value="Gln_synth_cat_dom"/>
</dbReference>
<dbReference type="SUPFAM" id="SSF55931">
    <property type="entry name" value="Glutamine synthetase/guanido kinase"/>
    <property type="match status" value="1"/>
</dbReference>
<evidence type="ECO:0000259" key="10">
    <source>
        <dbReference type="PROSITE" id="PS51987"/>
    </source>
</evidence>
<dbReference type="Proteomes" id="UP000051952">
    <property type="component" value="Unassembled WGS sequence"/>
</dbReference>
<dbReference type="InterPro" id="IPR050292">
    <property type="entry name" value="Glutamine_Synthetase"/>
</dbReference>
<name>A0A0S4IX33_BODSA</name>
<proteinExistence type="inferred from homology"/>
<evidence type="ECO:0000256" key="8">
    <source>
        <dbReference type="PROSITE-ProRule" id="PRU01331"/>
    </source>
</evidence>
<evidence type="ECO:0000256" key="9">
    <source>
        <dbReference type="RuleBase" id="RU000384"/>
    </source>
</evidence>
<evidence type="ECO:0000256" key="5">
    <source>
        <dbReference type="ARBA" id="ARBA00022598"/>
    </source>
</evidence>
<dbReference type="PANTHER" id="PTHR20852:SF57">
    <property type="entry name" value="GLUTAMINE SYNTHETASE 2 CYTOPLASMIC"/>
    <property type="match status" value="1"/>
</dbReference>
<dbReference type="PROSITE" id="PS00181">
    <property type="entry name" value="GLNA_ATP"/>
    <property type="match status" value="1"/>
</dbReference>
<keyword evidence="6" id="KW-0547">Nucleotide-binding</keyword>
<evidence type="ECO:0000313" key="12">
    <source>
        <dbReference type="Proteomes" id="UP000051952"/>
    </source>
</evidence>
<accession>A0A0S4IX33</accession>
<evidence type="ECO:0000256" key="6">
    <source>
        <dbReference type="ARBA" id="ARBA00022741"/>
    </source>
</evidence>
<dbReference type="PROSITE" id="PS51987">
    <property type="entry name" value="GS_CATALYTIC"/>
    <property type="match status" value="1"/>
</dbReference>
<comment type="similarity">
    <text evidence="2 8 9">Belongs to the glutamine synthetase family.</text>
</comment>
<sequence>MATLFPARASYIWISGKDTHHDIRGKDKTLYLTEEELKQTPDALLAAGKFAVWNFDGSSTNQAKGLDTEILVTPVRVFISSLPNAVPDIKWFVVLCECFLPSGEPTPDNTRYIARSVFDADKKNLRPWFGMEQEYVLMRRGRPYGWPSFGFPGPQGPYYCGIGPSSVYGRTLVERHYELCLAMGIKVSGINAEVMPGQWEFQVGPCEGIEMGDHLIVSRWLFLRMLELESGEGEFLDVDYTAKPVKGDWNGSGLHTNFSTTETREPEGLDAILRYIENLSHTVSKDIVVYGHDNNTRLSGHHETSRYDQFSYGVGTRGTSIRIPNAVKAERTGYMEDRRPAGDVDPYLVSARLFASAVNLPETELIDK</sequence>
<dbReference type="EC" id="6.3.1.2" evidence="3"/>
<keyword evidence="12" id="KW-1185">Reference proteome</keyword>
<dbReference type="Pfam" id="PF00120">
    <property type="entry name" value="Gln-synt_C"/>
    <property type="match status" value="1"/>
</dbReference>
<dbReference type="InterPro" id="IPR027303">
    <property type="entry name" value="Gln_synth_gly_rich_site"/>
</dbReference>
<dbReference type="SMART" id="SM01230">
    <property type="entry name" value="Gln-synt_C"/>
    <property type="match status" value="1"/>
</dbReference>
<protein>
    <recommendedName>
        <fullName evidence="3">glutamine synthetase</fullName>
        <ecNumber evidence="3">6.3.1.2</ecNumber>
    </recommendedName>
</protein>
<keyword evidence="4" id="KW-0963">Cytoplasm</keyword>
<feature type="domain" description="GS catalytic" evidence="10">
    <location>
        <begin position="110"/>
        <end position="368"/>
    </location>
</feature>
<dbReference type="OMA" id="DRRPNAN"/>
<comment type="subcellular location">
    <subcellularLocation>
        <location evidence="1">Cytoplasm</location>
    </subcellularLocation>
</comment>